<dbReference type="OrthoDB" id="10547687at2759"/>
<sequence length="655" mass="72924">MVARAAYVQQRSGCAQLTILVKARVQRCLYALLTVDSSASIKTFKTCHNISINDFCVQRVVSQAGQGRACRAEQLFEQLWDVNWKMHSPWQSELQCALTGSSASIMASKGVGMTSTPLVSISAPSLQDQVDYSTIQTSRAAMHLAGQGGWPPTCDGNMDAPALRARQAPVSPKIQQLYRALATEAPRRLHARLLRLRREEGIYFVESFVGDLRESHDSNVQLITAIEMSRITVNAAGPVGDAWACTNLRRICAQYNKMLNITNAQQRAATGWRALARRGNLNKVGEAAFWAGLGGAASITFKSLVAERKLPSADRVFREVWHKAFKASCATAAKQLKRHRSSSAYPFASPKSASGTFVLVDKQAATPFASLNSATGTFVLVDKHVSRSSRQNCDTHCDSNCDWELVILERDTWMLNYEIQNARVLVVVASLSSLLSDNQGKSSTLVLQLCLDDELKVTLRAMVSYENPWVLDAEDTAFEAADAQANLEHPVMNNLHFVVLREAINDRTNSRALQKRAHDALKFTRASSKELQATFVDQLAKNKEIFEHTLKLLEAQGAKVSIIDVIEQNEKGKLDYPTMTIRLYRLQASKRTKSAYIHNFTAFLFGAGLVVVCQVLWRTLSWQVVKNFFVELLEFLFETVLRLVLEGFFGEFEDD</sequence>
<keyword evidence="1" id="KW-1133">Transmembrane helix</keyword>
<evidence type="ECO:0000256" key="1">
    <source>
        <dbReference type="SAM" id="Phobius"/>
    </source>
</evidence>
<keyword evidence="3" id="KW-1185">Reference proteome</keyword>
<name>A0A316W7L6_9BASI</name>
<keyword evidence="1" id="KW-0812">Transmembrane</keyword>
<dbReference type="EMBL" id="KZ819357">
    <property type="protein sequence ID" value="PWN45128.1"/>
    <property type="molecule type" value="Genomic_DNA"/>
</dbReference>
<protein>
    <submittedName>
        <fullName evidence="2">Uncharacterized protein</fullName>
    </submittedName>
</protein>
<organism evidence="2 3">
    <name type="scientific">Ceraceosorus guamensis</name>
    <dbReference type="NCBI Taxonomy" id="1522189"/>
    <lineage>
        <taxon>Eukaryota</taxon>
        <taxon>Fungi</taxon>
        <taxon>Dikarya</taxon>
        <taxon>Basidiomycota</taxon>
        <taxon>Ustilaginomycotina</taxon>
        <taxon>Exobasidiomycetes</taxon>
        <taxon>Ceraceosorales</taxon>
        <taxon>Ceraceosoraceae</taxon>
        <taxon>Ceraceosorus</taxon>
    </lineage>
</organism>
<gene>
    <name evidence="2" type="ORF">IE81DRAFT_361645</name>
</gene>
<evidence type="ECO:0000313" key="3">
    <source>
        <dbReference type="Proteomes" id="UP000245783"/>
    </source>
</evidence>
<dbReference type="Proteomes" id="UP000245783">
    <property type="component" value="Unassembled WGS sequence"/>
</dbReference>
<dbReference type="AlphaFoldDB" id="A0A316W7L6"/>
<accession>A0A316W7L6</accession>
<dbReference type="InParanoid" id="A0A316W7L6"/>
<evidence type="ECO:0000313" key="2">
    <source>
        <dbReference type="EMBL" id="PWN45128.1"/>
    </source>
</evidence>
<proteinExistence type="predicted"/>
<dbReference type="RefSeq" id="XP_025372288.1">
    <property type="nucleotide sequence ID" value="XM_025516730.1"/>
</dbReference>
<reference evidence="2 3" key="1">
    <citation type="journal article" date="2018" name="Mol. Biol. Evol.">
        <title>Broad Genomic Sampling Reveals a Smut Pathogenic Ancestry of the Fungal Clade Ustilaginomycotina.</title>
        <authorList>
            <person name="Kijpornyongpan T."/>
            <person name="Mondo S.J."/>
            <person name="Barry K."/>
            <person name="Sandor L."/>
            <person name="Lee J."/>
            <person name="Lipzen A."/>
            <person name="Pangilinan J."/>
            <person name="LaButti K."/>
            <person name="Hainaut M."/>
            <person name="Henrissat B."/>
            <person name="Grigoriev I.V."/>
            <person name="Spatafora J.W."/>
            <person name="Aime M.C."/>
        </authorList>
    </citation>
    <scope>NUCLEOTIDE SEQUENCE [LARGE SCALE GENOMIC DNA]</scope>
    <source>
        <strain evidence="2 3">MCA 4658</strain>
    </source>
</reference>
<feature type="transmembrane region" description="Helical" evidence="1">
    <location>
        <begin position="596"/>
        <end position="617"/>
    </location>
</feature>
<keyword evidence="1" id="KW-0472">Membrane</keyword>
<dbReference type="GeneID" id="37038600"/>